<evidence type="ECO:0000313" key="1">
    <source>
        <dbReference type="EMBL" id="MEQ2181908.1"/>
    </source>
</evidence>
<accession>A0ABV0PEM5</accession>
<protein>
    <submittedName>
        <fullName evidence="1">Uncharacterized protein</fullName>
    </submittedName>
</protein>
<dbReference type="Proteomes" id="UP001476798">
    <property type="component" value="Unassembled WGS sequence"/>
</dbReference>
<keyword evidence="2" id="KW-1185">Reference proteome</keyword>
<evidence type="ECO:0000313" key="2">
    <source>
        <dbReference type="Proteomes" id="UP001476798"/>
    </source>
</evidence>
<organism evidence="1 2">
    <name type="scientific">Goodea atripinnis</name>
    <dbReference type="NCBI Taxonomy" id="208336"/>
    <lineage>
        <taxon>Eukaryota</taxon>
        <taxon>Metazoa</taxon>
        <taxon>Chordata</taxon>
        <taxon>Craniata</taxon>
        <taxon>Vertebrata</taxon>
        <taxon>Euteleostomi</taxon>
        <taxon>Actinopterygii</taxon>
        <taxon>Neopterygii</taxon>
        <taxon>Teleostei</taxon>
        <taxon>Neoteleostei</taxon>
        <taxon>Acanthomorphata</taxon>
        <taxon>Ovalentaria</taxon>
        <taxon>Atherinomorphae</taxon>
        <taxon>Cyprinodontiformes</taxon>
        <taxon>Goodeidae</taxon>
        <taxon>Goodea</taxon>
    </lineage>
</organism>
<sequence>MSADLIMSRVEINGPRHIWRPIRLSYHSSVLHVQGIGAARPGWRRHRREKVCRVRAAVACQQSHLVVVLGRG</sequence>
<name>A0ABV0PEM5_9TELE</name>
<reference evidence="1 2" key="1">
    <citation type="submission" date="2021-06" db="EMBL/GenBank/DDBJ databases">
        <authorList>
            <person name="Palmer J.M."/>
        </authorList>
    </citation>
    <scope>NUCLEOTIDE SEQUENCE [LARGE SCALE GENOMIC DNA]</scope>
    <source>
        <strain evidence="1 2">GA_2019</strain>
        <tissue evidence="1">Muscle</tissue>
    </source>
</reference>
<comment type="caution">
    <text evidence="1">The sequence shown here is derived from an EMBL/GenBank/DDBJ whole genome shotgun (WGS) entry which is preliminary data.</text>
</comment>
<dbReference type="EMBL" id="JAHRIO010071246">
    <property type="protein sequence ID" value="MEQ2181908.1"/>
    <property type="molecule type" value="Genomic_DNA"/>
</dbReference>
<proteinExistence type="predicted"/>
<gene>
    <name evidence="1" type="ORF">GOODEAATRI_016499</name>
</gene>